<dbReference type="InterPro" id="IPR036705">
    <property type="entry name" value="Ribosyl_crysJ1_sf"/>
</dbReference>
<evidence type="ECO:0000256" key="1">
    <source>
        <dbReference type="SAM" id="Phobius"/>
    </source>
</evidence>
<dbReference type="SUPFAM" id="SSF143503">
    <property type="entry name" value="PUG domain-like"/>
    <property type="match status" value="1"/>
</dbReference>
<dbReference type="CDD" id="cd09212">
    <property type="entry name" value="PUB"/>
    <property type="match status" value="2"/>
</dbReference>
<feature type="transmembrane region" description="Helical" evidence="1">
    <location>
        <begin position="573"/>
        <end position="591"/>
    </location>
</feature>
<accession>A0ABP0IPP9</accession>
<dbReference type="Gene3D" id="1.10.4080.10">
    <property type="entry name" value="ADP-ribosylation/Crystallin J1"/>
    <property type="match status" value="1"/>
</dbReference>
<keyword evidence="1" id="KW-0472">Membrane</keyword>
<evidence type="ECO:0000313" key="2">
    <source>
        <dbReference type="EMBL" id="CAK9003314.1"/>
    </source>
</evidence>
<keyword evidence="1" id="KW-1133">Transmembrane helix</keyword>
<proteinExistence type="predicted"/>
<name>A0ABP0IPP9_9DINO</name>
<evidence type="ECO:0000313" key="3">
    <source>
        <dbReference type="Proteomes" id="UP001642464"/>
    </source>
</evidence>
<reference evidence="2 3" key="1">
    <citation type="submission" date="2024-02" db="EMBL/GenBank/DDBJ databases">
        <authorList>
            <person name="Chen Y."/>
            <person name="Shah S."/>
            <person name="Dougan E. K."/>
            <person name="Thang M."/>
            <person name="Chan C."/>
        </authorList>
    </citation>
    <scope>NUCLEOTIDE SEQUENCE [LARGE SCALE GENOMIC DNA]</scope>
</reference>
<keyword evidence="1" id="KW-0812">Transmembrane</keyword>
<dbReference type="Proteomes" id="UP001642464">
    <property type="component" value="Unassembled WGS sequence"/>
</dbReference>
<dbReference type="InterPro" id="IPR036339">
    <property type="entry name" value="PUB-like_dom_sf"/>
</dbReference>
<keyword evidence="3" id="KW-1185">Reference proteome</keyword>
<comment type="caution">
    <text evidence="2">The sequence shown here is derived from an EMBL/GenBank/DDBJ whole genome shotgun (WGS) entry which is preliminary data.</text>
</comment>
<dbReference type="Pfam" id="PF03747">
    <property type="entry name" value="ADP_ribosyl_GH"/>
    <property type="match status" value="1"/>
</dbReference>
<dbReference type="EMBL" id="CAXAMM010004358">
    <property type="protein sequence ID" value="CAK9003314.1"/>
    <property type="molecule type" value="Genomic_DNA"/>
</dbReference>
<dbReference type="InterPro" id="IPR005502">
    <property type="entry name" value="Ribosyl_crysJ1"/>
</dbReference>
<protein>
    <submittedName>
        <fullName evidence="2">ADP-ribosyl glycohydrolase L543</fullName>
    </submittedName>
</protein>
<gene>
    <name evidence="2" type="ORF">SCF082_LOCUS7687</name>
</gene>
<dbReference type="SUPFAM" id="SSF101478">
    <property type="entry name" value="ADP-ribosylglycohydrolase"/>
    <property type="match status" value="1"/>
</dbReference>
<sequence>MAIEKQLHRLCAAAGGQQETALSLLSRILGNLVVPRLILQKDNPKESKFRRNPNSEKLKNDLLRHEGALELLGAELRRAAHQLSGRMRQDNSCGMGQLSELLSAVGFKPTEDGHLEVPPGAPTAAEAALAAVKRGAGAAAELAVLKALRCSPEGKEVNMFQFPAVKVLLCAKAHATLLVTVSRSMSKEVAMKQLCLATCGALSVDLRNLESEEFQMHERILDNVRRYPNNEKYRCINLAKSSGHKVVQALPLLKAAGFEEMSANGEDLLQLGRVHVDLLERVWAMVWWADRGHEMIKELPGPDSLGSRALGALLGMVVGDALGAPLGGQDPMAVTVQEVDKALEMCGGGLWGVAPGQVTGHSELLLCTAAALAEDMALRYGKWGKSLPFRGDRSCLQVFARPMPAESMAERAREVNQKSMSCGAMVRCPALAVAAKTPEKAAQLANEDVQLSHANRTMAFACAAYSVALSQLINGKEDVEQWLKRSLDRIKSGISSKAAGTNKIKQVQLPFQETTKQTLPGEELVACEQVLQWLRRAKSQEFLEVSDMAVPGRIRLVSLLSPFVSLSFPLSPFLLPFLFSLAILEICLSALDVRNGN</sequence>
<dbReference type="PANTHER" id="PTHR16222">
    <property type="entry name" value="ADP-RIBOSYLGLYCOHYDROLASE"/>
    <property type="match status" value="1"/>
</dbReference>
<organism evidence="2 3">
    <name type="scientific">Durusdinium trenchii</name>
    <dbReference type="NCBI Taxonomy" id="1381693"/>
    <lineage>
        <taxon>Eukaryota</taxon>
        <taxon>Sar</taxon>
        <taxon>Alveolata</taxon>
        <taxon>Dinophyceae</taxon>
        <taxon>Suessiales</taxon>
        <taxon>Symbiodiniaceae</taxon>
        <taxon>Durusdinium</taxon>
    </lineage>
</organism>
<dbReference type="InterPro" id="IPR050792">
    <property type="entry name" value="ADP-ribosylglycohydrolase"/>
</dbReference>
<dbReference type="PANTHER" id="PTHR16222:SF35">
    <property type="entry name" value="ADP-RIBOSYLGLYCOHYDROLASE"/>
    <property type="match status" value="1"/>
</dbReference>
<dbReference type="Gene3D" id="1.20.58.2190">
    <property type="match status" value="1"/>
</dbReference>